<dbReference type="EMBL" id="CP021780">
    <property type="protein sequence ID" value="ASA21212.1"/>
    <property type="molecule type" value="Genomic_DNA"/>
</dbReference>
<dbReference type="KEGG" id="pdh:B9T62_10690"/>
<keyword evidence="2" id="KW-1185">Reference proteome</keyword>
<dbReference type="OrthoDB" id="73040at2"/>
<dbReference type="AlphaFoldDB" id="A0A2Z2KJT7"/>
<organism evidence="1 2">
    <name type="scientific">Paenibacillus donghaensis</name>
    <dbReference type="NCBI Taxonomy" id="414771"/>
    <lineage>
        <taxon>Bacteria</taxon>
        <taxon>Bacillati</taxon>
        <taxon>Bacillota</taxon>
        <taxon>Bacilli</taxon>
        <taxon>Bacillales</taxon>
        <taxon>Paenibacillaceae</taxon>
        <taxon>Paenibacillus</taxon>
    </lineage>
</organism>
<evidence type="ECO:0000313" key="2">
    <source>
        <dbReference type="Proteomes" id="UP000249890"/>
    </source>
</evidence>
<accession>A0A2Z2KJT7</accession>
<gene>
    <name evidence="1" type="ORF">B9T62_10690</name>
</gene>
<proteinExistence type="predicted"/>
<protein>
    <submittedName>
        <fullName evidence="1">Uncharacterized protein</fullName>
    </submittedName>
</protein>
<sequence>MKKGTMAVGGLVAVMIGAYLLTGNTATEETSKQQMPEMKQLVQDLSTRKATAQSASITEFFERESPLL</sequence>
<dbReference type="RefSeq" id="WP_087915225.1">
    <property type="nucleotide sequence ID" value="NZ_CP021780.1"/>
</dbReference>
<reference evidence="1 2" key="1">
    <citation type="submission" date="2017-06" db="EMBL/GenBank/DDBJ databases">
        <title>Complete genome sequence of Paenibacillus donghaensis KCTC 13049T isolated from East Sea sediment, South Korea.</title>
        <authorList>
            <person name="Jung B.K."/>
            <person name="Hong S.-J."/>
            <person name="Shin J.-H."/>
        </authorList>
    </citation>
    <scope>NUCLEOTIDE SEQUENCE [LARGE SCALE GENOMIC DNA]</scope>
    <source>
        <strain evidence="1 2">KCTC 13049</strain>
    </source>
</reference>
<evidence type="ECO:0000313" key="1">
    <source>
        <dbReference type="EMBL" id="ASA21212.1"/>
    </source>
</evidence>
<name>A0A2Z2KJT7_9BACL</name>
<dbReference type="Proteomes" id="UP000249890">
    <property type="component" value="Chromosome"/>
</dbReference>